<proteinExistence type="predicted"/>
<evidence type="ECO:0008006" key="4">
    <source>
        <dbReference type="Google" id="ProtNLM"/>
    </source>
</evidence>
<dbReference type="EMBL" id="NEVL01000001">
    <property type="protein sequence ID" value="OZI40436.1"/>
    <property type="molecule type" value="Genomic_DNA"/>
</dbReference>
<accession>A0A261SSS3</accession>
<evidence type="ECO:0000256" key="1">
    <source>
        <dbReference type="SAM" id="SignalP"/>
    </source>
</evidence>
<evidence type="ECO:0000313" key="3">
    <source>
        <dbReference type="Proteomes" id="UP000217005"/>
    </source>
</evidence>
<feature type="signal peptide" evidence="1">
    <location>
        <begin position="1"/>
        <end position="20"/>
    </location>
</feature>
<comment type="caution">
    <text evidence="2">The sequence shown here is derived from an EMBL/GenBank/DDBJ whole genome shotgun (WGS) entry which is preliminary data.</text>
</comment>
<sequence length="141" mass="14903">MKTRRARHLAMSLCTAIALAGCDPTLPPPPAGSTLTAETIATRAAPPEHHFQGVLAGKPVHLLLYECRVYRVEEAAGANVTWTQVLAGDPYPLPTSCVNQSITAEKSGVTAFLGRQAFGAGGCCVGTPEFRTKDGVTWTPR</sequence>
<feature type="chain" id="PRO_5012175868" description="Lipoprotein" evidence="1">
    <location>
        <begin position="21"/>
        <end position="141"/>
    </location>
</feature>
<dbReference type="PROSITE" id="PS51257">
    <property type="entry name" value="PROKAR_LIPOPROTEIN"/>
    <property type="match status" value="1"/>
</dbReference>
<reference evidence="2 3" key="1">
    <citation type="submission" date="2017-05" db="EMBL/GenBank/DDBJ databases">
        <title>Complete and WGS of Bordetella genogroups.</title>
        <authorList>
            <person name="Spilker T."/>
            <person name="LiPuma J."/>
        </authorList>
    </citation>
    <scope>NUCLEOTIDE SEQUENCE [LARGE SCALE GENOMIC DNA]</scope>
    <source>
        <strain evidence="2 3">AU17610</strain>
    </source>
</reference>
<protein>
    <recommendedName>
        <fullName evidence="4">Lipoprotein</fullName>
    </recommendedName>
</protein>
<organism evidence="2 3">
    <name type="scientific">Bordetella genomosp. 1</name>
    <dbReference type="NCBI Taxonomy" id="1395607"/>
    <lineage>
        <taxon>Bacteria</taxon>
        <taxon>Pseudomonadati</taxon>
        <taxon>Pseudomonadota</taxon>
        <taxon>Betaproteobacteria</taxon>
        <taxon>Burkholderiales</taxon>
        <taxon>Alcaligenaceae</taxon>
        <taxon>Bordetella</taxon>
    </lineage>
</organism>
<evidence type="ECO:0000313" key="2">
    <source>
        <dbReference type="EMBL" id="OZI40436.1"/>
    </source>
</evidence>
<keyword evidence="1" id="KW-0732">Signal</keyword>
<dbReference type="RefSeq" id="WP_094824554.1">
    <property type="nucleotide sequence ID" value="NZ_NEVL01000001.1"/>
</dbReference>
<dbReference type="Proteomes" id="UP000217005">
    <property type="component" value="Unassembled WGS sequence"/>
</dbReference>
<gene>
    <name evidence="2" type="ORF">CEG14_01325</name>
</gene>
<name>A0A261SSS3_9BORD</name>
<dbReference type="OrthoDB" id="8656237at2"/>
<dbReference type="AlphaFoldDB" id="A0A261SSS3"/>